<comment type="caution">
    <text evidence="2">The sequence shown here is derived from an EMBL/GenBank/DDBJ whole genome shotgun (WGS) entry which is preliminary data.</text>
</comment>
<proteinExistence type="predicted"/>
<accession>A0AAD2JWD4</accession>
<sequence>MDIAPITDHLNEDILILILIFCDAHAVLQLSSVNKLFHTLARSKQVWMTLNADIIARNLTDVVPPLALEQLSVPELIAEARRVARGPSSWAVGSLPQARCVPARSISLPSISLAEAEHTQVRLVPGGNYAFLTSVHEFRCIDALSGEVLWTWSGDLVYYTEKMEIGGRVINLVILSRVDDRRTGLEMWRLDFSSSVLQQQKILNVDLIGVAFNDAAKEAILVVNWRLALCVIIKTQPSSYAQDVSFVPRHMILLMASPVKPHHATLFIFSVDVLDGHWRPFNPLSSEDIALASMTSLELDVDQAVCRKTLDDFDHAEQLLLHMRMNPLRHNAYTILIYGSLSNNAAESHAAVFTFYVSVTDGILKYRTASVKTVAMVEDPALSYSSYALDPESECPRLLDVSTLGRDDLDIASFRPGAFPERVSDARLSSFGGTITILHGQTMFIETFV</sequence>
<organism evidence="2 3">
    <name type="scientific">Mycena citricolor</name>
    <dbReference type="NCBI Taxonomy" id="2018698"/>
    <lineage>
        <taxon>Eukaryota</taxon>
        <taxon>Fungi</taxon>
        <taxon>Dikarya</taxon>
        <taxon>Basidiomycota</taxon>
        <taxon>Agaricomycotina</taxon>
        <taxon>Agaricomycetes</taxon>
        <taxon>Agaricomycetidae</taxon>
        <taxon>Agaricales</taxon>
        <taxon>Marasmiineae</taxon>
        <taxon>Mycenaceae</taxon>
        <taxon>Mycena</taxon>
    </lineage>
</organism>
<protein>
    <recommendedName>
        <fullName evidence="1">F-box domain-containing protein</fullName>
    </recommendedName>
</protein>
<dbReference type="CDD" id="cd09917">
    <property type="entry name" value="F-box_SF"/>
    <property type="match status" value="1"/>
</dbReference>
<dbReference type="InterPro" id="IPR001810">
    <property type="entry name" value="F-box_dom"/>
</dbReference>
<gene>
    <name evidence="2" type="ORF">MYCIT1_LOCUS3970</name>
</gene>
<evidence type="ECO:0000259" key="1">
    <source>
        <dbReference type="Pfam" id="PF00646"/>
    </source>
</evidence>
<dbReference type="Proteomes" id="UP001295794">
    <property type="component" value="Unassembled WGS sequence"/>
</dbReference>
<feature type="domain" description="F-box" evidence="1">
    <location>
        <begin position="9"/>
        <end position="47"/>
    </location>
</feature>
<name>A0AAD2JWD4_9AGAR</name>
<reference evidence="2" key="1">
    <citation type="submission" date="2023-11" db="EMBL/GenBank/DDBJ databases">
        <authorList>
            <person name="De Vega J J."/>
            <person name="De Vega J J."/>
        </authorList>
    </citation>
    <scope>NUCLEOTIDE SEQUENCE</scope>
</reference>
<keyword evidence="3" id="KW-1185">Reference proteome</keyword>
<dbReference type="EMBL" id="CAVNYO010000048">
    <property type="protein sequence ID" value="CAK5264084.1"/>
    <property type="molecule type" value="Genomic_DNA"/>
</dbReference>
<dbReference type="SUPFAM" id="SSF81383">
    <property type="entry name" value="F-box domain"/>
    <property type="match status" value="1"/>
</dbReference>
<evidence type="ECO:0000313" key="2">
    <source>
        <dbReference type="EMBL" id="CAK5264084.1"/>
    </source>
</evidence>
<evidence type="ECO:0000313" key="3">
    <source>
        <dbReference type="Proteomes" id="UP001295794"/>
    </source>
</evidence>
<dbReference type="AlphaFoldDB" id="A0AAD2JWD4"/>
<dbReference type="Pfam" id="PF00646">
    <property type="entry name" value="F-box"/>
    <property type="match status" value="1"/>
</dbReference>
<dbReference type="InterPro" id="IPR036047">
    <property type="entry name" value="F-box-like_dom_sf"/>
</dbReference>